<proteinExistence type="predicted"/>
<dbReference type="Gene3D" id="6.20.120.40">
    <property type="match status" value="1"/>
</dbReference>
<dbReference type="AlphaFoldDB" id="A0A9X9A153"/>
<keyword evidence="1" id="KW-0004">4Fe-4S</keyword>
<accession>A0A9X9A153</accession>
<evidence type="ECO:0000313" key="4">
    <source>
        <dbReference type="EMBL" id="TKI86692.1"/>
    </source>
</evidence>
<dbReference type="EMBL" id="SZOH01004315">
    <property type="protein sequence ID" value="TKI86692.1"/>
    <property type="molecule type" value="Genomic_DNA"/>
</dbReference>
<comment type="caution">
    <text evidence="4">The sequence shown here is derived from an EMBL/GenBank/DDBJ whole genome shotgun (WGS) entry which is preliminary data.</text>
</comment>
<feature type="non-terminal residue" evidence="4">
    <location>
        <position position="96"/>
    </location>
</feature>
<dbReference type="PANTHER" id="PTHR30538">
    <property type="entry name" value="LYSINE 2,3-AMINOMUTASE-RELATED"/>
    <property type="match status" value="1"/>
</dbReference>
<dbReference type="PANTHER" id="PTHR30538:SF1">
    <property type="entry name" value="L-LYSINE 2,3-AMINOMUTASE"/>
    <property type="match status" value="1"/>
</dbReference>
<dbReference type="InterPro" id="IPR025895">
    <property type="entry name" value="LAM_C_dom"/>
</dbReference>
<name>A0A9X9A153_BACCE</name>
<keyword evidence="1" id="KW-0479">Metal-binding</keyword>
<dbReference type="Pfam" id="PF12544">
    <property type="entry name" value="LAM_C"/>
    <property type="match status" value="1"/>
</dbReference>
<dbReference type="InterPro" id="IPR003739">
    <property type="entry name" value="Lys_aminomutase/Glu_NH3_mut"/>
</dbReference>
<keyword evidence="1" id="KW-0411">Iron-sulfur</keyword>
<dbReference type="GO" id="GO:0051539">
    <property type="term" value="F:4 iron, 4 sulfur cluster binding"/>
    <property type="evidence" value="ECO:0007669"/>
    <property type="project" value="UniProtKB-KW"/>
</dbReference>
<feature type="non-terminal residue" evidence="4">
    <location>
        <position position="1"/>
    </location>
</feature>
<feature type="modified residue" description="N6-(pyridoxal phosphate)lysine" evidence="2">
    <location>
        <position position="30"/>
    </location>
</feature>
<evidence type="ECO:0000313" key="5">
    <source>
        <dbReference type="Proteomes" id="UP000308444"/>
    </source>
</evidence>
<sequence length="96" mass="10410">GLEIIEGLRGHTSGYAVPTFVVDAPGGGGKIALQPNYLISQSADKVVLRNFEGVITTYPEPESYIPGRAEGYFKEIYPNYEEKRSDVGIAGLMSDK</sequence>
<evidence type="ECO:0000259" key="3">
    <source>
        <dbReference type="Pfam" id="PF12544"/>
    </source>
</evidence>
<keyword evidence="2" id="KW-0663">Pyridoxal phosphate</keyword>
<dbReference type="GO" id="GO:0016853">
    <property type="term" value="F:isomerase activity"/>
    <property type="evidence" value="ECO:0007669"/>
    <property type="project" value="UniProtKB-KW"/>
</dbReference>
<evidence type="ECO:0000256" key="1">
    <source>
        <dbReference type="ARBA" id="ARBA00022485"/>
    </source>
</evidence>
<dbReference type="Proteomes" id="UP000308444">
    <property type="component" value="Unassembled WGS sequence"/>
</dbReference>
<organism evidence="4 5">
    <name type="scientific">Bacillus cereus</name>
    <dbReference type="NCBI Taxonomy" id="1396"/>
    <lineage>
        <taxon>Bacteria</taxon>
        <taxon>Bacillati</taxon>
        <taxon>Bacillota</taxon>
        <taxon>Bacilli</taxon>
        <taxon>Bacillales</taxon>
        <taxon>Bacillaceae</taxon>
        <taxon>Bacillus</taxon>
        <taxon>Bacillus cereus group</taxon>
    </lineage>
</organism>
<protein>
    <submittedName>
        <fullName evidence="4">Lysine 2,3-aminomutase</fullName>
    </submittedName>
</protein>
<keyword evidence="1" id="KW-0408">Iron</keyword>
<gene>
    <name evidence="4" type="ORF">FC695_39250</name>
</gene>
<evidence type="ECO:0000256" key="2">
    <source>
        <dbReference type="PIRSR" id="PIRSR603739-50"/>
    </source>
</evidence>
<feature type="domain" description="Lysine-2,3-aminomutase C-terminal" evidence="3">
    <location>
        <begin position="5"/>
        <end position="96"/>
    </location>
</feature>
<reference evidence="4 5" key="1">
    <citation type="journal article" date="2019" name="Environ. Microbiol.">
        <title>An active ?-lactamase is a part of an orchestrated cell wall stress resistance network of Bacillus subtilis and related rhizosphere species.</title>
        <authorList>
            <person name="Bucher T."/>
            <person name="Keren-Paz A."/>
            <person name="Hausser J."/>
            <person name="Olender T."/>
            <person name="Cytryn E."/>
            <person name="Kolodkin-Gal I."/>
        </authorList>
    </citation>
    <scope>NUCLEOTIDE SEQUENCE [LARGE SCALE GENOMIC DNA]</scope>
    <source>
        <strain evidence="4 5">I32</strain>
    </source>
</reference>
<comment type="cofactor">
    <cofactor evidence="2">
        <name>pyridoxal 5'-phosphate</name>
        <dbReference type="ChEBI" id="CHEBI:597326"/>
    </cofactor>
</comment>